<sequence length="762" mass="84415">MIEMNKNKDVRPRASRFSRQQIKQSGQKLLSGDFFWCLNGGDFVVSWEKSKRIKRLSAVNNNNSESNKGSCSYEVEEEKKCEMGGGGGCDVFDKEVLQAPSATIGTASTSNKRFKLPRKLIDDCNGVVPRKLRSAMKKRNRESVSPPFPDSKKLSHSHGGVESLKRDGLKKLGLKVTQPGPDWSSKQSVCGPITKDEEEVVETLYSLAGMFTNNEEPKNDCKLGNASLDASRSTLQERSESDSPIIEAVKEDLNSICLPRIDEAAEETWHVETAKVDCLNEPSFQDWPTLSSDKVQGELGSCVAQVNLPTMFAKQEELKPLCDSFNLFIAPEQYQDTVKVKQSAQLETSLERKPDIALGLTATVSQQDQRHTICQSKTNGPALWPGLSSTVSSGACNYGSSSQSSATKFPSWMDTDCGATRPSSFQKCSSTGKASKVNTGKRSWKRSSTHVYISRLIQVLQIPESRDSLPLNLNQLRPHDILRQGVFMTINNFNGNRNGLNGATPSRAIVNMTDKNSNQRQRLHQDQPQTPSGVYNSQKQTFNFLSLSTGGGSLEANNISNGVGNRSEQSAQQQFPYLHSHLQQQHSTLASFPMSQAYCTSSSYPDQPAAQQARVPQPPYFGNLYCGSRTSPSGFAKQQQEQQQEHQEQLQRLWEAQLAAAQYRTSANSTTMTQFPNWQNVRQDSPTQISRAQPTIPTLSSQEALGPKYAQISQQQLMTITTLPHARVRRQDHHLSSVYEETGGGFRTVGALPLQLLCNDRL</sequence>
<comment type="caution">
    <text evidence="1">The sequence shown here is derived from an EMBL/GenBank/DDBJ whole genome shotgun (WGS) entry which is preliminary data.</text>
</comment>
<keyword evidence="2" id="KW-1185">Reference proteome</keyword>
<evidence type="ECO:0000313" key="2">
    <source>
        <dbReference type="Proteomes" id="UP000006729"/>
    </source>
</evidence>
<proteinExistence type="predicted"/>
<gene>
    <name evidence="1" type="ORF">POPTR_002G022800v4</name>
</gene>
<name>A0ACC0TBN0_POPTR</name>
<evidence type="ECO:0000313" key="1">
    <source>
        <dbReference type="EMBL" id="KAI9398926.1"/>
    </source>
</evidence>
<accession>A0ACC0TBN0</accession>
<dbReference type="EMBL" id="CM009291">
    <property type="protein sequence ID" value="KAI9398926.1"/>
    <property type="molecule type" value="Genomic_DNA"/>
</dbReference>
<organism evidence="1 2">
    <name type="scientific">Populus trichocarpa</name>
    <name type="common">Western balsam poplar</name>
    <name type="synonym">Populus balsamifera subsp. trichocarpa</name>
    <dbReference type="NCBI Taxonomy" id="3694"/>
    <lineage>
        <taxon>Eukaryota</taxon>
        <taxon>Viridiplantae</taxon>
        <taxon>Streptophyta</taxon>
        <taxon>Embryophyta</taxon>
        <taxon>Tracheophyta</taxon>
        <taxon>Spermatophyta</taxon>
        <taxon>Magnoliopsida</taxon>
        <taxon>eudicotyledons</taxon>
        <taxon>Gunneridae</taxon>
        <taxon>Pentapetalae</taxon>
        <taxon>rosids</taxon>
        <taxon>fabids</taxon>
        <taxon>Malpighiales</taxon>
        <taxon>Salicaceae</taxon>
        <taxon>Saliceae</taxon>
        <taxon>Populus</taxon>
    </lineage>
</organism>
<protein>
    <submittedName>
        <fullName evidence="1">Uncharacterized protein</fullName>
    </submittedName>
</protein>
<reference evidence="1 2" key="1">
    <citation type="journal article" date="2006" name="Science">
        <title>The genome of black cottonwood, Populus trichocarpa (Torr. &amp; Gray).</title>
        <authorList>
            <person name="Tuskan G.A."/>
            <person name="Difazio S."/>
            <person name="Jansson S."/>
            <person name="Bohlmann J."/>
            <person name="Grigoriev I."/>
            <person name="Hellsten U."/>
            <person name="Putnam N."/>
            <person name="Ralph S."/>
            <person name="Rombauts S."/>
            <person name="Salamov A."/>
            <person name="Schein J."/>
            <person name="Sterck L."/>
            <person name="Aerts A."/>
            <person name="Bhalerao R.R."/>
            <person name="Bhalerao R.P."/>
            <person name="Blaudez D."/>
            <person name="Boerjan W."/>
            <person name="Brun A."/>
            <person name="Brunner A."/>
            <person name="Busov V."/>
            <person name="Campbell M."/>
            <person name="Carlson J."/>
            <person name="Chalot M."/>
            <person name="Chapman J."/>
            <person name="Chen G.L."/>
            <person name="Cooper D."/>
            <person name="Coutinho P.M."/>
            <person name="Couturier J."/>
            <person name="Covert S."/>
            <person name="Cronk Q."/>
            <person name="Cunningham R."/>
            <person name="Davis J."/>
            <person name="Degroeve S."/>
            <person name="Dejardin A."/>
            <person name="Depamphilis C."/>
            <person name="Detter J."/>
            <person name="Dirks B."/>
            <person name="Dubchak I."/>
            <person name="Duplessis S."/>
            <person name="Ehlting J."/>
            <person name="Ellis B."/>
            <person name="Gendler K."/>
            <person name="Goodstein D."/>
            <person name="Gribskov M."/>
            <person name="Grimwood J."/>
            <person name="Groover A."/>
            <person name="Gunter L."/>
            <person name="Hamberger B."/>
            <person name="Heinze B."/>
            <person name="Helariutta Y."/>
            <person name="Henrissat B."/>
            <person name="Holligan D."/>
            <person name="Holt R."/>
            <person name="Huang W."/>
            <person name="Islam-Faridi N."/>
            <person name="Jones S."/>
            <person name="Jones-Rhoades M."/>
            <person name="Jorgensen R."/>
            <person name="Joshi C."/>
            <person name="Kangasjarvi J."/>
            <person name="Karlsson J."/>
            <person name="Kelleher C."/>
            <person name="Kirkpatrick R."/>
            <person name="Kirst M."/>
            <person name="Kohler A."/>
            <person name="Kalluri U."/>
            <person name="Larimer F."/>
            <person name="Leebens-Mack J."/>
            <person name="Leple J.C."/>
            <person name="Locascio P."/>
            <person name="Lou Y."/>
            <person name="Lucas S."/>
            <person name="Martin F."/>
            <person name="Montanini B."/>
            <person name="Napoli C."/>
            <person name="Nelson D.R."/>
            <person name="Nelson C."/>
            <person name="Nieminen K."/>
            <person name="Nilsson O."/>
            <person name="Pereda V."/>
            <person name="Peter G."/>
            <person name="Philippe R."/>
            <person name="Pilate G."/>
            <person name="Poliakov A."/>
            <person name="Razumovskaya J."/>
            <person name="Richardson P."/>
            <person name="Rinaldi C."/>
            <person name="Ritland K."/>
            <person name="Rouze P."/>
            <person name="Ryaboy D."/>
            <person name="Schmutz J."/>
            <person name="Schrader J."/>
            <person name="Segerman B."/>
            <person name="Shin H."/>
            <person name="Siddiqui A."/>
            <person name="Sterky F."/>
            <person name="Terry A."/>
            <person name="Tsai C.J."/>
            <person name="Uberbacher E."/>
            <person name="Unneberg P."/>
            <person name="Vahala J."/>
            <person name="Wall K."/>
            <person name="Wessler S."/>
            <person name="Yang G."/>
            <person name="Yin T."/>
            <person name="Douglas C."/>
            <person name="Marra M."/>
            <person name="Sandberg G."/>
            <person name="Van de Peer Y."/>
            <person name="Rokhsar D."/>
        </authorList>
    </citation>
    <scope>NUCLEOTIDE SEQUENCE [LARGE SCALE GENOMIC DNA]</scope>
    <source>
        <strain evidence="2">cv. Nisqually</strain>
    </source>
</reference>
<dbReference type="Proteomes" id="UP000006729">
    <property type="component" value="Chromosome 2"/>
</dbReference>